<feature type="compositionally biased region" description="Basic residues" evidence="4">
    <location>
        <begin position="46"/>
        <end position="59"/>
    </location>
</feature>
<organism evidence="5 6">
    <name type="scientific">Hirsutella minnesotensis 3608</name>
    <dbReference type="NCBI Taxonomy" id="1043627"/>
    <lineage>
        <taxon>Eukaryota</taxon>
        <taxon>Fungi</taxon>
        <taxon>Dikarya</taxon>
        <taxon>Ascomycota</taxon>
        <taxon>Pezizomycotina</taxon>
        <taxon>Sordariomycetes</taxon>
        <taxon>Hypocreomycetidae</taxon>
        <taxon>Hypocreales</taxon>
        <taxon>Ophiocordycipitaceae</taxon>
        <taxon>Hirsutella</taxon>
    </lineage>
</organism>
<proteinExistence type="inferred from homology"/>
<comment type="subcellular location">
    <subcellularLocation>
        <location evidence="1">Nucleus</location>
    </subcellularLocation>
</comment>
<dbReference type="PANTHER" id="PTHR13471:SF0">
    <property type="entry name" value="NUCLEAR EXOSOME REGULATOR NRDE2"/>
    <property type="match status" value="1"/>
</dbReference>
<dbReference type="PANTHER" id="PTHR13471">
    <property type="entry name" value="TETRATRICOPEPTIDE-LIKE HELICAL"/>
    <property type="match status" value="1"/>
</dbReference>
<feature type="compositionally biased region" description="Basic and acidic residues" evidence="4">
    <location>
        <begin position="60"/>
        <end position="96"/>
    </location>
</feature>
<dbReference type="Pfam" id="PF08424">
    <property type="entry name" value="NRDE-2"/>
    <property type="match status" value="1"/>
</dbReference>
<dbReference type="GO" id="GO:0031048">
    <property type="term" value="P:regulatory ncRNA-mediated heterochromatin formation"/>
    <property type="evidence" value="ECO:0007669"/>
    <property type="project" value="TreeGrafter"/>
</dbReference>
<dbReference type="OrthoDB" id="297219at2759"/>
<evidence type="ECO:0008006" key="7">
    <source>
        <dbReference type="Google" id="ProtNLM"/>
    </source>
</evidence>
<feature type="region of interest" description="Disordered" evidence="4">
    <location>
        <begin position="1"/>
        <end position="105"/>
    </location>
</feature>
<evidence type="ECO:0000256" key="1">
    <source>
        <dbReference type="ARBA" id="ARBA00004123"/>
    </source>
</evidence>
<comment type="similarity">
    <text evidence="2">Belongs to the NRDE2 family.</text>
</comment>
<sequence length="1077" mass="121683">MADGEDKKLTVPKFSSFKTKAPAPATCSGSERSKSARDEGDDRDRRRSAHRHHSHRHQRDSHGRERSHREERRRDSRDDKQTRHKDSSRRPHERDAPASVPGLFVIDTKGDPLIRKYGLDRSKIPAYYRRRGGRALGADGRVRFDWDGPVERFSILLPGQSSSFGERGGLRSKGWQGREAIRIRARKGDTPEEDDSGFLSLENPKKRKRRDRDSESSEAEDQPSWRSIEGKAKAAKAVDSDDEDDDSASDEDVILDRDNPLRWKSMQLSRQVKEHPEDIDAWLELVDHQDDLLRDGETIDDRASENAARSFTEIKVHLLESALTHASQPQDRQRVLVALMRQGVKVWTRPVADKKWAQIASDEEQVFALWKIHLDYAMSTVATVQYEEIKSMLLKRLQQTVSRCGLASREDLEEATYIFLRATRFFHDAGYKELAVAAWQGLLELNIFRPDSLHGRQELLATFESFWENEVPRIGEPGARGWKYYFDAGEPGQEPEPQAFDEPEKPRGRDSYLAWTVAECARGDKAAMPARTMDPGTEDDPFRVVMFSDIESLLFVVPPDAHPDVIPQLVNAFLLFCGFPPAYRCSALLEEACYDQFLVRPRTDLTLQSVGETAVDEQEVLQRKPPAFSNGNCLAKLSPDLLFAANSWFSLFGNVNLTNTVGPSTVHIAVQQLVYSDRVSDLALYYLGLCFATHPSGIKKEAKALLKRYPDNVQLYNAYALAEFSIGNVEVAHKVMISAMGSPALTSAATGFLLFKTWCWMELQLGHMDAAAKRLCSSVDEALRASTLPESGVSPATVLKARQAFMANAEACLHQGQETIASDHFECLLLLEYLTCEGGSEPRSASQGNISAAMNALETICLDMGPRTRKQGITMELVLQCASRLLYSYSTKGPFRRVYLREQLAKFIERFPRNTVFLNLFAWADARIRVIDETRQMLYDKVLVREHDSVSSRIFAIQHELDAGNVDSARTTFENAVRSDACKSSVMLWISYIRFCHSQKQARAKTKARDVFFRALAHCPWSKEVMMEAFVTLAGDLEADELRSVYRTMTSKGLRIHVDLDEILELEKARGIGKVRG</sequence>
<feature type="region of interest" description="Disordered" evidence="4">
    <location>
        <begin position="184"/>
        <end position="253"/>
    </location>
</feature>
<name>A0A0F7ZN04_9HYPO</name>
<reference evidence="5 6" key="1">
    <citation type="journal article" date="2014" name="Genome Biol. Evol.">
        <title>Comparative genomics and transcriptomics analyses reveal divergent lifestyle features of nematode endoparasitic fungus Hirsutella minnesotensis.</title>
        <authorList>
            <person name="Lai Y."/>
            <person name="Liu K."/>
            <person name="Zhang X."/>
            <person name="Zhang X."/>
            <person name="Li K."/>
            <person name="Wang N."/>
            <person name="Shu C."/>
            <person name="Wu Y."/>
            <person name="Wang C."/>
            <person name="Bushley K.E."/>
            <person name="Xiang M."/>
            <person name="Liu X."/>
        </authorList>
    </citation>
    <scope>NUCLEOTIDE SEQUENCE [LARGE SCALE GENOMIC DNA]</scope>
    <source>
        <strain evidence="5 6">3608</strain>
    </source>
</reference>
<dbReference type="SUPFAM" id="SSF48452">
    <property type="entry name" value="TPR-like"/>
    <property type="match status" value="1"/>
</dbReference>
<dbReference type="GO" id="GO:1902369">
    <property type="term" value="P:negative regulation of RNA catabolic process"/>
    <property type="evidence" value="ECO:0007669"/>
    <property type="project" value="TreeGrafter"/>
</dbReference>
<dbReference type="GO" id="GO:0071013">
    <property type="term" value="C:catalytic step 2 spliceosome"/>
    <property type="evidence" value="ECO:0007669"/>
    <property type="project" value="TreeGrafter"/>
</dbReference>
<evidence type="ECO:0000313" key="6">
    <source>
        <dbReference type="Proteomes" id="UP000054481"/>
    </source>
</evidence>
<evidence type="ECO:0000256" key="2">
    <source>
        <dbReference type="ARBA" id="ARBA00009265"/>
    </source>
</evidence>
<dbReference type="EMBL" id="KQ030540">
    <property type="protein sequence ID" value="KJZ72905.1"/>
    <property type="molecule type" value="Genomic_DNA"/>
</dbReference>
<feature type="compositionally biased region" description="Basic and acidic residues" evidence="4">
    <location>
        <begin position="31"/>
        <end position="45"/>
    </location>
</feature>
<dbReference type="InterPro" id="IPR013633">
    <property type="entry name" value="NRDE-2"/>
</dbReference>
<dbReference type="Proteomes" id="UP000054481">
    <property type="component" value="Unassembled WGS sequence"/>
</dbReference>
<accession>A0A0F7ZN04</accession>
<evidence type="ECO:0000256" key="3">
    <source>
        <dbReference type="ARBA" id="ARBA00023242"/>
    </source>
</evidence>
<dbReference type="InterPro" id="IPR011990">
    <property type="entry name" value="TPR-like_helical_dom_sf"/>
</dbReference>
<evidence type="ECO:0000313" key="5">
    <source>
        <dbReference type="EMBL" id="KJZ72905.1"/>
    </source>
</evidence>
<keyword evidence="3" id="KW-0539">Nucleus</keyword>
<protein>
    <recommendedName>
        <fullName evidence="7">DUF1740-domain-containing protein</fullName>
    </recommendedName>
</protein>
<feature type="compositionally biased region" description="Basic and acidic residues" evidence="4">
    <location>
        <begin position="228"/>
        <end position="239"/>
    </location>
</feature>
<gene>
    <name evidence="5" type="ORF">HIM_07668</name>
</gene>
<evidence type="ECO:0000256" key="4">
    <source>
        <dbReference type="SAM" id="MobiDB-lite"/>
    </source>
</evidence>
<dbReference type="AlphaFoldDB" id="A0A0F7ZN04"/>
<dbReference type="Gene3D" id="1.25.40.10">
    <property type="entry name" value="Tetratricopeptide repeat domain"/>
    <property type="match status" value="1"/>
</dbReference>
<feature type="compositionally biased region" description="Acidic residues" evidence="4">
    <location>
        <begin position="240"/>
        <end position="253"/>
    </location>
</feature>
<keyword evidence="6" id="KW-1185">Reference proteome</keyword>